<dbReference type="Pfam" id="PF20125">
    <property type="entry name" value="DUF6515"/>
    <property type="match status" value="1"/>
</dbReference>
<comment type="caution">
    <text evidence="2">The sequence shown here is derived from an EMBL/GenBank/DDBJ whole genome shotgun (WGS) entry which is preliminary data.</text>
</comment>
<feature type="chain" id="PRO_5020813469" evidence="1">
    <location>
        <begin position="21"/>
        <end position="207"/>
    </location>
</feature>
<organism evidence="2 3">
    <name type="scientific">Alteromonas portus</name>
    <dbReference type="NCBI Taxonomy" id="2565549"/>
    <lineage>
        <taxon>Bacteria</taxon>
        <taxon>Pseudomonadati</taxon>
        <taxon>Pseudomonadota</taxon>
        <taxon>Gammaproteobacteria</taxon>
        <taxon>Alteromonadales</taxon>
        <taxon>Alteromonadaceae</taxon>
        <taxon>Alteromonas/Salinimonas group</taxon>
        <taxon>Alteromonas</taxon>
    </lineage>
</organism>
<dbReference type="PROSITE" id="PS51257">
    <property type="entry name" value="PROKAR_LIPOPROTEIN"/>
    <property type="match status" value="1"/>
</dbReference>
<evidence type="ECO:0000313" key="2">
    <source>
        <dbReference type="EMBL" id="TKB02230.1"/>
    </source>
</evidence>
<feature type="signal peptide" evidence="1">
    <location>
        <begin position="1"/>
        <end position="20"/>
    </location>
</feature>
<reference evidence="2 3" key="1">
    <citation type="submission" date="2019-04" db="EMBL/GenBank/DDBJ databases">
        <title>Alteromonas portus sp. nov., an alginate lyase-excreting marine bacterium.</title>
        <authorList>
            <person name="Huang H."/>
            <person name="Mo K."/>
            <person name="Bao S."/>
        </authorList>
    </citation>
    <scope>NUCLEOTIDE SEQUENCE [LARGE SCALE GENOMIC DNA]</scope>
    <source>
        <strain evidence="2 3">HB161718</strain>
    </source>
</reference>
<evidence type="ECO:0000313" key="3">
    <source>
        <dbReference type="Proteomes" id="UP000305471"/>
    </source>
</evidence>
<dbReference type="Proteomes" id="UP000305471">
    <property type="component" value="Unassembled WGS sequence"/>
</dbReference>
<dbReference type="OrthoDB" id="196716at2"/>
<protein>
    <submittedName>
        <fullName evidence="2">Uncharacterized protein</fullName>
    </submittedName>
</protein>
<keyword evidence="1" id="KW-0732">Signal</keyword>
<gene>
    <name evidence="2" type="ORF">E5672_14055</name>
</gene>
<dbReference type="AlphaFoldDB" id="A0A4U0ZGU3"/>
<dbReference type="InterPro" id="IPR045398">
    <property type="entry name" value="DUF6515"/>
</dbReference>
<dbReference type="EMBL" id="SWCO01000008">
    <property type="protein sequence ID" value="TKB02230.1"/>
    <property type="molecule type" value="Genomic_DNA"/>
</dbReference>
<name>A0A4U0ZGU3_9ALTE</name>
<accession>A0A4U0ZGU3</accession>
<keyword evidence="3" id="KW-1185">Reference proteome</keyword>
<sequence>MKLKIAMVSVLSVSLITACAHSPGGARGHVRVGGHGSGAVVAVAAGIGIGALITNVLTKPSYEPGHKPKDVPQNAHVIHYHGAAYRYHHGVFYRKFDGHYQVVKPPIGITVKTLPPNPDVIIFEGDRYFTAEGVYYFQSGDEYVVVSEPILEKHEGEKQYLSGHFYSQLPNEAQTVKINGIQYFTYNGQFFLPQAVNGKIRYLVVEL</sequence>
<dbReference type="RefSeq" id="WP_136782767.1">
    <property type="nucleotide sequence ID" value="NZ_SWCO01000008.1"/>
</dbReference>
<proteinExistence type="predicted"/>
<evidence type="ECO:0000256" key="1">
    <source>
        <dbReference type="SAM" id="SignalP"/>
    </source>
</evidence>